<comment type="subcellular location">
    <subcellularLocation>
        <location evidence="1 7">Cell membrane</location>
        <topology evidence="1 7">Multi-pass membrane protein</topology>
    </subcellularLocation>
</comment>
<reference evidence="9 10" key="1">
    <citation type="submission" date="2018-04" db="EMBL/GenBank/DDBJ databases">
        <title>Genomic Encyclopedia of Archaeal and Bacterial Type Strains, Phase II (KMG-II): from individual species to whole genera.</title>
        <authorList>
            <person name="Goeker M."/>
        </authorList>
    </citation>
    <scope>NUCLEOTIDE SEQUENCE [LARGE SCALE GENOMIC DNA]</scope>
    <source>
        <strain evidence="9 10">DSM 45169</strain>
    </source>
</reference>
<comment type="similarity">
    <text evidence="7">Belongs to the binding-protein-dependent transport system permease family.</text>
</comment>
<organism evidence="9 10">
    <name type="scientific">Desmospora activa DSM 45169</name>
    <dbReference type="NCBI Taxonomy" id="1121389"/>
    <lineage>
        <taxon>Bacteria</taxon>
        <taxon>Bacillati</taxon>
        <taxon>Bacillota</taxon>
        <taxon>Bacilli</taxon>
        <taxon>Bacillales</taxon>
        <taxon>Thermoactinomycetaceae</taxon>
        <taxon>Desmospora</taxon>
    </lineage>
</organism>
<feature type="domain" description="ABC transmembrane type-1" evidence="8">
    <location>
        <begin position="86"/>
        <end position="301"/>
    </location>
</feature>
<evidence type="ECO:0000256" key="1">
    <source>
        <dbReference type="ARBA" id="ARBA00004651"/>
    </source>
</evidence>
<dbReference type="PANTHER" id="PTHR43227:SF7">
    <property type="entry name" value="ARABINOOLIGOSACCHARIDES TRANSPORT SYSTEM PERMEASE PROTEIN ARAP"/>
    <property type="match status" value="1"/>
</dbReference>
<evidence type="ECO:0000256" key="5">
    <source>
        <dbReference type="ARBA" id="ARBA00022989"/>
    </source>
</evidence>
<dbReference type="AlphaFoldDB" id="A0A2T4Z7T6"/>
<evidence type="ECO:0000256" key="7">
    <source>
        <dbReference type="RuleBase" id="RU363032"/>
    </source>
</evidence>
<dbReference type="GO" id="GO:0005886">
    <property type="term" value="C:plasma membrane"/>
    <property type="evidence" value="ECO:0007669"/>
    <property type="project" value="UniProtKB-SubCell"/>
</dbReference>
<keyword evidence="5 7" id="KW-1133">Transmembrane helix</keyword>
<evidence type="ECO:0000313" key="10">
    <source>
        <dbReference type="Proteomes" id="UP000241639"/>
    </source>
</evidence>
<dbReference type="EMBL" id="PZZP01000001">
    <property type="protein sequence ID" value="PTM57952.1"/>
    <property type="molecule type" value="Genomic_DNA"/>
</dbReference>
<keyword evidence="4 7" id="KW-0812">Transmembrane</keyword>
<keyword evidence="10" id="KW-1185">Reference proteome</keyword>
<feature type="transmembrane region" description="Helical" evidence="7">
    <location>
        <begin position="171"/>
        <end position="196"/>
    </location>
</feature>
<dbReference type="SUPFAM" id="SSF161098">
    <property type="entry name" value="MetI-like"/>
    <property type="match status" value="1"/>
</dbReference>
<dbReference type="PANTHER" id="PTHR43227">
    <property type="entry name" value="BLL4140 PROTEIN"/>
    <property type="match status" value="1"/>
</dbReference>
<keyword evidence="6 7" id="KW-0472">Membrane</keyword>
<dbReference type="PROSITE" id="PS50928">
    <property type="entry name" value="ABC_TM1"/>
    <property type="match status" value="1"/>
</dbReference>
<dbReference type="RefSeq" id="WP_107724814.1">
    <property type="nucleotide sequence ID" value="NZ_PZZP01000001.1"/>
</dbReference>
<keyword evidence="2 7" id="KW-0813">Transport</keyword>
<dbReference type="Proteomes" id="UP000241639">
    <property type="component" value="Unassembled WGS sequence"/>
</dbReference>
<sequence length="313" mass="35483">MKNTLEPAPNKTVNPERWKIGNLLFSQKTAPYLFIAPFVLSFLLFFLYPITNSVIMSFQEILPGERTFIGLENYSRLLNDHFYRALYNTTIYTLLTLIILIPIPLVLAVILNSKLTFARNFFKSALFIPALTSTVIAGVIFRLMFGQQDSALMNSLLIQLGFSPLQWTNNAYTAMFLMVALASWKWIGINILYFLAALQSISKDLYEAAAIDGAGPWTQFRRITLPLLKPVTVFVVTISIIGGIRMFEESYIFWGASSPADIGLTLSVYLYQQGFDYFDLGFGAAIGLVILFITLVFNLIQWKFFGLFKKEED</sequence>
<feature type="transmembrane region" description="Helical" evidence="7">
    <location>
        <begin position="280"/>
        <end position="300"/>
    </location>
</feature>
<name>A0A2T4Z7T6_9BACL</name>
<evidence type="ECO:0000259" key="8">
    <source>
        <dbReference type="PROSITE" id="PS50928"/>
    </source>
</evidence>
<feature type="transmembrane region" description="Helical" evidence="7">
    <location>
        <begin position="124"/>
        <end position="145"/>
    </location>
</feature>
<protein>
    <submittedName>
        <fullName evidence="9">L-arabinose ABC transporter membrane protein</fullName>
    </submittedName>
</protein>
<keyword evidence="3" id="KW-1003">Cell membrane</keyword>
<feature type="transmembrane region" description="Helical" evidence="7">
    <location>
        <begin position="227"/>
        <end position="247"/>
    </location>
</feature>
<evidence type="ECO:0000313" key="9">
    <source>
        <dbReference type="EMBL" id="PTM57952.1"/>
    </source>
</evidence>
<dbReference type="InterPro" id="IPR000515">
    <property type="entry name" value="MetI-like"/>
</dbReference>
<proteinExistence type="inferred from homology"/>
<evidence type="ECO:0000256" key="2">
    <source>
        <dbReference type="ARBA" id="ARBA00022448"/>
    </source>
</evidence>
<evidence type="ECO:0000256" key="4">
    <source>
        <dbReference type="ARBA" id="ARBA00022692"/>
    </source>
</evidence>
<accession>A0A2T4Z7T6</accession>
<feature type="transmembrane region" description="Helical" evidence="7">
    <location>
        <begin position="32"/>
        <end position="50"/>
    </location>
</feature>
<dbReference type="CDD" id="cd06261">
    <property type="entry name" value="TM_PBP2"/>
    <property type="match status" value="1"/>
</dbReference>
<gene>
    <name evidence="9" type="ORF">C8J48_0521</name>
</gene>
<feature type="transmembrane region" description="Helical" evidence="7">
    <location>
        <begin position="91"/>
        <end position="112"/>
    </location>
</feature>
<dbReference type="InterPro" id="IPR035906">
    <property type="entry name" value="MetI-like_sf"/>
</dbReference>
<dbReference type="Gene3D" id="1.10.3720.10">
    <property type="entry name" value="MetI-like"/>
    <property type="match status" value="1"/>
</dbReference>
<dbReference type="GO" id="GO:0055085">
    <property type="term" value="P:transmembrane transport"/>
    <property type="evidence" value="ECO:0007669"/>
    <property type="project" value="InterPro"/>
</dbReference>
<dbReference type="Pfam" id="PF00528">
    <property type="entry name" value="BPD_transp_1"/>
    <property type="match status" value="1"/>
</dbReference>
<evidence type="ECO:0000256" key="3">
    <source>
        <dbReference type="ARBA" id="ARBA00022475"/>
    </source>
</evidence>
<comment type="caution">
    <text evidence="9">The sequence shown here is derived from an EMBL/GenBank/DDBJ whole genome shotgun (WGS) entry which is preliminary data.</text>
</comment>
<dbReference type="InterPro" id="IPR050809">
    <property type="entry name" value="UgpAE/MalFG_permease"/>
</dbReference>
<dbReference type="OrthoDB" id="9785347at2"/>
<evidence type="ECO:0000256" key="6">
    <source>
        <dbReference type="ARBA" id="ARBA00023136"/>
    </source>
</evidence>